<accession>A0A817FDQ4</accession>
<dbReference type="Proteomes" id="UP000675881">
    <property type="component" value="Unassembled WGS sequence"/>
</dbReference>
<reference evidence="1" key="1">
    <citation type="submission" date="2021-02" db="EMBL/GenBank/DDBJ databases">
        <authorList>
            <person name="Bekaert M."/>
        </authorList>
    </citation>
    <scope>NUCLEOTIDE SEQUENCE</scope>
    <source>
        <strain evidence="1">IoA-00</strain>
    </source>
</reference>
<comment type="caution">
    <text evidence="1">The sequence shown here is derived from an EMBL/GenBank/DDBJ whole genome shotgun (WGS) entry which is preliminary data.</text>
</comment>
<dbReference type="AlphaFoldDB" id="A0A817FDQ4"/>
<evidence type="ECO:0000313" key="2">
    <source>
        <dbReference type="Proteomes" id="UP000675881"/>
    </source>
</evidence>
<dbReference type="EMBL" id="CAJNVT010000071">
    <property type="protein sequence ID" value="CAF2744667.1"/>
    <property type="molecule type" value="Genomic_DNA"/>
</dbReference>
<keyword evidence="2" id="KW-1185">Reference proteome</keyword>
<gene>
    <name evidence="1" type="ORF">LSAA_222</name>
</gene>
<proteinExistence type="predicted"/>
<organism evidence="1 2">
    <name type="scientific">Lepeophtheirus salmonis</name>
    <name type="common">Salmon louse</name>
    <name type="synonym">Caligus salmonis</name>
    <dbReference type="NCBI Taxonomy" id="72036"/>
    <lineage>
        <taxon>Eukaryota</taxon>
        <taxon>Metazoa</taxon>
        <taxon>Ecdysozoa</taxon>
        <taxon>Arthropoda</taxon>
        <taxon>Crustacea</taxon>
        <taxon>Multicrustacea</taxon>
        <taxon>Hexanauplia</taxon>
        <taxon>Copepoda</taxon>
        <taxon>Siphonostomatoida</taxon>
        <taxon>Caligidae</taxon>
        <taxon>Lepeophtheirus</taxon>
    </lineage>
</organism>
<name>A0A817FDQ4_LEPSM</name>
<evidence type="ECO:0000313" key="1">
    <source>
        <dbReference type="EMBL" id="CAF2744667.1"/>
    </source>
</evidence>
<protein>
    <submittedName>
        <fullName evidence="1">(salmon louse) hypothetical protein</fullName>
    </submittedName>
</protein>
<sequence length="137" mass="15628">MVQIKSVCKFLQAIINDQGKDSTPLWLIGEVIVDLDTSRYYVNQHIRQKFGLSNGRGTIRNTLKTFSISQQNGIDDAFNKEGIFVNNLYWIIMTNKINRQKKSRKKGSFMNSQTTNKSFDSMTTCFDLFISQGSAQA</sequence>